<organism evidence="2 3">
    <name type="scientific">Trichinella pseudospiralis</name>
    <name type="common">Parasitic roundworm</name>
    <dbReference type="NCBI Taxonomy" id="6337"/>
    <lineage>
        <taxon>Eukaryota</taxon>
        <taxon>Metazoa</taxon>
        <taxon>Ecdysozoa</taxon>
        <taxon>Nematoda</taxon>
        <taxon>Enoplea</taxon>
        <taxon>Dorylaimia</taxon>
        <taxon>Trichinellida</taxon>
        <taxon>Trichinellidae</taxon>
        <taxon>Trichinella</taxon>
    </lineage>
</organism>
<protein>
    <submittedName>
        <fullName evidence="2">Uncharacterized protein</fullName>
    </submittedName>
</protein>
<sequence length="58" mass="6905">MNFFIINFTGDFIQFPVKLVDSLHSAISSHFVGRYRRNRSHSGSRTCHQRRPRLRNRS</sequence>
<evidence type="ECO:0000313" key="3">
    <source>
        <dbReference type="Proteomes" id="UP000054632"/>
    </source>
</evidence>
<dbReference type="Proteomes" id="UP000054632">
    <property type="component" value="Unassembled WGS sequence"/>
</dbReference>
<accession>A0A0V1DQS3</accession>
<feature type="region of interest" description="Disordered" evidence="1">
    <location>
        <begin position="38"/>
        <end position="58"/>
    </location>
</feature>
<evidence type="ECO:0000256" key="1">
    <source>
        <dbReference type="SAM" id="MobiDB-lite"/>
    </source>
</evidence>
<evidence type="ECO:0000313" key="2">
    <source>
        <dbReference type="EMBL" id="KRY63506.1"/>
    </source>
</evidence>
<proteinExistence type="predicted"/>
<reference evidence="2 3" key="1">
    <citation type="submission" date="2015-01" db="EMBL/GenBank/DDBJ databases">
        <title>Evolution of Trichinella species and genotypes.</title>
        <authorList>
            <person name="Korhonen P.K."/>
            <person name="Edoardo P."/>
            <person name="Giuseppe L.R."/>
            <person name="Gasser R.B."/>
        </authorList>
    </citation>
    <scope>NUCLEOTIDE SEQUENCE [LARGE SCALE GENOMIC DNA]</scope>
    <source>
        <strain evidence="2">ISS13</strain>
    </source>
</reference>
<gene>
    <name evidence="2" type="ORF">T4A_1210</name>
</gene>
<comment type="caution">
    <text evidence="2">The sequence shown here is derived from an EMBL/GenBank/DDBJ whole genome shotgun (WGS) entry which is preliminary data.</text>
</comment>
<dbReference type="AlphaFoldDB" id="A0A0V1DQS3"/>
<name>A0A0V1DQS3_TRIPS</name>
<dbReference type="EMBL" id="JYDR01001146">
    <property type="protein sequence ID" value="KRY63506.1"/>
    <property type="molecule type" value="Genomic_DNA"/>
</dbReference>